<feature type="region of interest" description="Disordered" evidence="1">
    <location>
        <begin position="291"/>
        <end position="351"/>
    </location>
</feature>
<organism evidence="3 4">
    <name type="scientific">Corynebacterium halotolerans YIM 70093 = DSM 44683</name>
    <dbReference type="NCBI Taxonomy" id="1121362"/>
    <lineage>
        <taxon>Bacteria</taxon>
        <taxon>Bacillati</taxon>
        <taxon>Actinomycetota</taxon>
        <taxon>Actinomycetes</taxon>
        <taxon>Mycobacteriales</taxon>
        <taxon>Corynebacteriaceae</taxon>
        <taxon>Corynebacterium</taxon>
    </lineage>
</organism>
<dbReference type="AlphaFoldDB" id="M1MU64"/>
<dbReference type="RefSeq" id="WP_015399688.1">
    <property type="nucleotide sequence ID" value="NC_020302.1"/>
</dbReference>
<gene>
    <name evidence="3" type="ORF">A605_01250</name>
</gene>
<reference evidence="3 4" key="1">
    <citation type="journal article" date="2012" name="Stand. Genomic Sci.">
        <title>Genome sequence of the halotolerant bacterium Corynebacterium halotolerans type strain YIM 70093(T) (= DSM 44683(T)).</title>
        <authorList>
            <person name="Ruckert C."/>
            <person name="Albersmeier A."/>
            <person name="Al-Dilaimi A."/>
            <person name="Niehaus K."/>
            <person name="Szczepanowski R."/>
            <person name="Kalinowski J."/>
        </authorList>
    </citation>
    <scope>NUCLEOTIDE SEQUENCE [LARGE SCALE GENOMIC DNA]</scope>
    <source>
        <strain evidence="3">YIM 70093</strain>
    </source>
</reference>
<sequence length="351" mass="38291">MSRLFRWTLLALMIVGLPSMLYFTASNFLVSGVAASLGLLFAVLYVALVLILLRLSPMWPRAGVLWVAACLVWGGGASFLLVMVSGLPLMTLMDKLGWETVAMSFGGAWPEEISKALGVAVILLSFRQLNRPWHGLVTGAVVGLGFETVENHLYGSIGAMLDPNSDLSGTLSIWLARILMGPALHIVFTALAGWGLGLAIFTARRSVSWRFGVGLAWLTVAFALHFAWNLMFEDNFWLIAHYVIVAVVMYPLFIVVWLRAHRACRADRTYAFTPRPVTSVAQLPAGVVTPAGLEPGGKAGSPQLSGTRRLERETVRPGGRLPDRLDGQREQGHAPEGQDYTAPDDHGRRIE</sequence>
<evidence type="ECO:0000256" key="2">
    <source>
        <dbReference type="SAM" id="Phobius"/>
    </source>
</evidence>
<feature type="transmembrane region" description="Helical" evidence="2">
    <location>
        <begin position="65"/>
        <end position="87"/>
    </location>
</feature>
<evidence type="ECO:0000313" key="3">
    <source>
        <dbReference type="EMBL" id="AGF71264.1"/>
    </source>
</evidence>
<dbReference type="eggNOG" id="COG2339">
    <property type="taxonomic scope" value="Bacteria"/>
</dbReference>
<keyword evidence="2" id="KW-1133">Transmembrane helix</keyword>
<dbReference type="PATRIC" id="fig|1121362.3.peg.241"/>
<feature type="transmembrane region" description="Helical" evidence="2">
    <location>
        <begin position="174"/>
        <end position="199"/>
    </location>
</feature>
<feature type="compositionally biased region" description="Basic and acidic residues" evidence="1">
    <location>
        <begin position="308"/>
        <end position="333"/>
    </location>
</feature>
<name>M1MU64_9CORY</name>
<protein>
    <recommendedName>
        <fullName evidence="5">Protease PrsW</fullName>
    </recommendedName>
</protein>
<dbReference type="EMBL" id="CP003697">
    <property type="protein sequence ID" value="AGF71264.1"/>
    <property type="molecule type" value="Genomic_DNA"/>
</dbReference>
<dbReference type="HOGENOM" id="CLU_062185_0_0_11"/>
<dbReference type="PANTHER" id="PTHR36844:SF1">
    <property type="entry name" value="PROTEASE PRSW"/>
    <property type="match status" value="1"/>
</dbReference>
<keyword evidence="2" id="KW-0472">Membrane</keyword>
<dbReference type="STRING" id="1121362.A605_01250"/>
<evidence type="ECO:0000313" key="4">
    <source>
        <dbReference type="Proteomes" id="UP000011723"/>
    </source>
</evidence>
<keyword evidence="4" id="KW-1185">Reference proteome</keyword>
<feature type="transmembrane region" description="Helical" evidence="2">
    <location>
        <begin position="31"/>
        <end position="53"/>
    </location>
</feature>
<dbReference type="InterPro" id="IPR026898">
    <property type="entry name" value="PrsW"/>
</dbReference>
<feature type="transmembrane region" description="Helical" evidence="2">
    <location>
        <begin position="211"/>
        <end position="230"/>
    </location>
</feature>
<keyword evidence="2" id="KW-0812">Transmembrane</keyword>
<dbReference type="Pfam" id="PF13367">
    <property type="entry name" value="PrsW-protease"/>
    <property type="match status" value="1"/>
</dbReference>
<accession>M1MU64</accession>
<dbReference type="KEGG" id="chn:A605_01250"/>
<evidence type="ECO:0000256" key="1">
    <source>
        <dbReference type="SAM" id="MobiDB-lite"/>
    </source>
</evidence>
<dbReference type="OrthoDB" id="9785431at2"/>
<feature type="transmembrane region" description="Helical" evidence="2">
    <location>
        <begin position="236"/>
        <end position="258"/>
    </location>
</feature>
<dbReference type="GO" id="GO:0008233">
    <property type="term" value="F:peptidase activity"/>
    <property type="evidence" value="ECO:0007669"/>
    <property type="project" value="InterPro"/>
</dbReference>
<dbReference type="PANTHER" id="PTHR36844">
    <property type="entry name" value="PROTEASE PRSW"/>
    <property type="match status" value="1"/>
</dbReference>
<evidence type="ECO:0008006" key="5">
    <source>
        <dbReference type="Google" id="ProtNLM"/>
    </source>
</evidence>
<feature type="transmembrane region" description="Helical" evidence="2">
    <location>
        <begin position="7"/>
        <end position="25"/>
    </location>
</feature>
<proteinExistence type="predicted"/>
<dbReference type="Proteomes" id="UP000011723">
    <property type="component" value="Chromosome"/>
</dbReference>